<evidence type="ECO:0000313" key="2">
    <source>
        <dbReference type="Proteomes" id="UP001297422"/>
    </source>
</evidence>
<dbReference type="Proteomes" id="UP001297422">
    <property type="component" value="Unassembled WGS sequence"/>
</dbReference>
<dbReference type="AlphaFoldDB" id="A0AAJ1ESV9"/>
<proteinExistence type="predicted"/>
<dbReference type="EMBL" id="JAJBNC010000038">
    <property type="protein sequence ID" value="MCB5495348.1"/>
    <property type="molecule type" value="Genomic_DNA"/>
</dbReference>
<sequence length="385" mass="45250">MGTFKDVSQKLLERENEEEGAAENTKLEGFQESCMRRHKGYFDEIAEALELTTDKLDRLKENGKWTFTEEGTEKLADALFSYEKETRGREKPEATKRLVKQIIKYGQYNAFAEVSVTEQLREYFAANEIIVICRDCFYKLFVDVGISEEEAKEIMHAADKKFSYSKRKTYQESFKWIGKFLKHLEKVNLDRHNDLSLSEKENAIWLDEINQKIEKDIDEAWMLRNRMIHIKKRERYKAIKESWINGGFIGILNNYNNENIEKAVLKECEENQDFMKDIKEYKKITKKDLDLETMVKLVGVNLVQVEEDDALLIIKECVGVPVDGNVLRHKGDDEKLEKILKNLYVDIKQRIINRGFDCLMTEDVPEKIKGEKLLEEAKKKIEIEM</sequence>
<evidence type="ECO:0000313" key="1">
    <source>
        <dbReference type="EMBL" id="MCB5495348.1"/>
    </source>
</evidence>
<name>A0AAJ1ESV9_MEDGN</name>
<gene>
    <name evidence="1" type="ORF">LIQ10_16665</name>
</gene>
<reference evidence="1" key="1">
    <citation type="submission" date="2021-10" db="EMBL/GenBank/DDBJ databases">
        <title>Collection of gut derived symbiotic bacterial strains cultured from healthy donors.</title>
        <authorList>
            <person name="Lin H."/>
            <person name="Littmann E."/>
            <person name="Claire K."/>
            <person name="Pamer E."/>
        </authorList>
    </citation>
    <scope>NUCLEOTIDE SEQUENCE</scope>
    <source>
        <strain evidence="1">MSK.23.4</strain>
    </source>
</reference>
<accession>A0AAJ1ESV9</accession>
<protein>
    <submittedName>
        <fullName evidence="1">Uncharacterized protein</fullName>
    </submittedName>
</protein>
<dbReference type="RefSeq" id="WP_173878415.1">
    <property type="nucleotide sequence ID" value="NZ_JAAIMT010000003.1"/>
</dbReference>
<organism evidence="1 2">
    <name type="scientific">Mediterraneibacter gnavus</name>
    <name type="common">Ruminococcus gnavus</name>
    <dbReference type="NCBI Taxonomy" id="33038"/>
    <lineage>
        <taxon>Bacteria</taxon>
        <taxon>Bacillati</taxon>
        <taxon>Bacillota</taxon>
        <taxon>Clostridia</taxon>
        <taxon>Lachnospirales</taxon>
        <taxon>Lachnospiraceae</taxon>
        <taxon>Mediterraneibacter</taxon>
    </lineage>
</organism>
<comment type="caution">
    <text evidence="1">The sequence shown here is derived from an EMBL/GenBank/DDBJ whole genome shotgun (WGS) entry which is preliminary data.</text>
</comment>